<keyword evidence="4" id="KW-1185">Reference proteome</keyword>
<protein>
    <submittedName>
        <fullName evidence="3">Efflux pump periplasmic linker BepF</fullName>
    </submittedName>
</protein>
<dbReference type="NCBIfam" id="TIGR01730">
    <property type="entry name" value="RND_mfp"/>
    <property type="match status" value="1"/>
</dbReference>
<evidence type="ECO:0000256" key="2">
    <source>
        <dbReference type="SAM" id="Coils"/>
    </source>
</evidence>
<evidence type="ECO:0000256" key="1">
    <source>
        <dbReference type="ARBA" id="ARBA00009477"/>
    </source>
</evidence>
<sequence>MNKRILLPLLVLVIGGFAVYGLMTGRPVPEPIDSPAGPATAVDVFIATPESVRLTVSSQGTIRPHRAIDIVAQVGGKVDSVSDVYLNGDFFTEGQQLLRIEDADFRFAVIRAESIVAEAKELLATIKGQALQAKREWRDLGNEDANALFLKKPQLRAAEARVAAAKSDLSQAKLSLQRTVIRAPFDGRIEETLVNLGQYVAPGAAIAKIYATDKVEVRLPLTDRQIALLDLPLRYQNSEAALSPTKVELSADFGGQRWQWQGYIKRTSASIDVQNRVLYALAEIDLPFAKDESNRRPPLTVGQFVEAKIEGRELDNILLLPRKALQPGNLLWLVDADDKLQSLPIELIKSTRQQVAVRAEVAGEVRVLVSALDYYVVGLQVAPKAINQPQSLNSATVLTDTNAPVLAADPQAEEVIGE</sequence>
<proteinExistence type="inferred from homology"/>
<evidence type="ECO:0000313" key="3">
    <source>
        <dbReference type="EMBL" id="CAH0991821.1"/>
    </source>
</evidence>
<dbReference type="EMBL" id="CAKLPX010000002">
    <property type="protein sequence ID" value="CAH0991821.1"/>
    <property type="molecule type" value="Genomic_DNA"/>
</dbReference>
<feature type="coiled-coil region" evidence="2">
    <location>
        <begin position="116"/>
        <end position="175"/>
    </location>
</feature>
<dbReference type="Proteomes" id="UP000838100">
    <property type="component" value="Unassembled WGS sequence"/>
</dbReference>
<comment type="caution">
    <text evidence="3">The sequence shown here is derived from an EMBL/GenBank/DDBJ whole genome shotgun (WGS) entry which is preliminary data.</text>
</comment>
<dbReference type="SUPFAM" id="SSF111369">
    <property type="entry name" value="HlyD-like secretion proteins"/>
    <property type="match status" value="1"/>
</dbReference>
<dbReference type="InterPro" id="IPR006143">
    <property type="entry name" value="RND_pump_MFP"/>
</dbReference>
<dbReference type="Gene3D" id="1.10.287.470">
    <property type="entry name" value="Helix hairpin bin"/>
    <property type="match status" value="1"/>
</dbReference>
<keyword evidence="2" id="KW-0175">Coiled coil</keyword>
<comment type="similarity">
    <text evidence="1">Belongs to the membrane fusion protein (MFP) (TC 8.A.1) family.</text>
</comment>
<dbReference type="PANTHER" id="PTHR30469">
    <property type="entry name" value="MULTIDRUG RESISTANCE PROTEIN MDTA"/>
    <property type="match status" value="1"/>
</dbReference>
<dbReference type="Gene3D" id="2.40.50.100">
    <property type="match status" value="1"/>
</dbReference>
<organism evidence="3 4">
    <name type="scientific">Sinobacterium norvegicum</name>
    <dbReference type="NCBI Taxonomy" id="1641715"/>
    <lineage>
        <taxon>Bacteria</taxon>
        <taxon>Pseudomonadati</taxon>
        <taxon>Pseudomonadota</taxon>
        <taxon>Gammaproteobacteria</taxon>
        <taxon>Cellvibrionales</taxon>
        <taxon>Spongiibacteraceae</taxon>
        <taxon>Sinobacterium</taxon>
    </lineage>
</organism>
<dbReference type="RefSeq" id="WP_237444521.1">
    <property type="nucleotide sequence ID" value="NZ_CAKLPX010000002.1"/>
</dbReference>
<dbReference type="Gene3D" id="2.40.30.170">
    <property type="match status" value="1"/>
</dbReference>
<reference evidence="3" key="1">
    <citation type="submission" date="2021-12" db="EMBL/GenBank/DDBJ databases">
        <authorList>
            <person name="Rodrigo-Torres L."/>
            <person name="Arahal R. D."/>
            <person name="Lucena T."/>
        </authorList>
    </citation>
    <scope>NUCLEOTIDE SEQUENCE</scope>
    <source>
        <strain evidence="3">CECT 8267</strain>
    </source>
</reference>
<gene>
    <name evidence="3" type="primary">bepF_2</name>
    <name evidence="3" type="ORF">SIN8267_01936</name>
</gene>
<dbReference type="PANTHER" id="PTHR30469:SF12">
    <property type="entry name" value="MULTIDRUG RESISTANCE PROTEIN MDTA"/>
    <property type="match status" value="1"/>
</dbReference>
<evidence type="ECO:0000313" key="4">
    <source>
        <dbReference type="Proteomes" id="UP000838100"/>
    </source>
</evidence>
<dbReference type="Gene3D" id="2.40.420.20">
    <property type="match status" value="1"/>
</dbReference>
<name>A0ABN8EHA8_9GAMM</name>
<accession>A0ABN8EHA8</accession>